<sequence>MKSNKYKLLVLSDLKDSSDNIIKTTANLAKMIGGDIDLLHVRKPVDIVESDNQLSSMRTINRDYIASKDHIESIIKSIDKALNIKYSLIYGNVKQEIKEHIHNTNPDIIVLGKKRFNALKLTGDRITKFVLKKYKGIVLIASNDSVLEPSKNLSLGVFNDFEHSTNENLAKSLMAYTQKPIKSFKIQKNPEVTNQDKSDTALNDTVEYIFQSNDNAIDSLSNYVLKNNIDLLCINREIEASKKNKLSSSNLTNIIRKLNVSLLLTD</sequence>
<accession>A0ABX1S0J6</accession>
<dbReference type="Gene3D" id="3.40.50.620">
    <property type="entry name" value="HUPs"/>
    <property type="match status" value="1"/>
</dbReference>
<dbReference type="RefSeq" id="WP_169675316.1">
    <property type="nucleotide sequence ID" value="NZ_JABBHF010000009.1"/>
</dbReference>
<name>A0ABX1S0J6_9FLAO</name>
<dbReference type="Pfam" id="PF00582">
    <property type="entry name" value="Usp"/>
    <property type="match status" value="1"/>
</dbReference>
<dbReference type="CDD" id="cd00293">
    <property type="entry name" value="USP-like"/>
    <property type="match status" value="1"/>
</dbReference>
<evidence type="ECO:0000313" key="2">
    <source>
        <dbReference type="EMBL" id="NMH88881.1"/>
    </source>
</evidence>
<dbReference type="Proteomes" id="UP000746690">
    <property type="component" value="Unassembled WGS sequence"/>
</dbReference>
<dbReference type="InterPro" id="IPR006016">
    <property type="entry name" value="UspA"/>
</dbReference>
<dbReference type="InterPro" id="IPR014729">
    <property type="entry name" value="Rossmann-like_a/b/a_fold"/>
</dbReference>
<evidence type="ECO:0000313" key="3">
    <source>
        <dbReference type="Proteomes" id="UP000746690"/>
    </source>
</evidence>
<reference evidence="2 3" key="1">
    <citation type="submission" date="2020-04" db="EMBL/GenBank/DDBJ databases">
        <title>A Flavivirga sp. nov.</title>
        <authorList>
            <person name="Sun X."/>
        </authorList>
    </citation>
    <scope>NUCLEOTIDE SEQUENCE [LARGE SCALE GENOMIC DNA]</scope>
    <source>
        <strain evidence="2 3">Y03</strain>
    </source>
</reference>
<gene>
    <name evidence="2" type="ORF">HHX25_15310</name>
</gene>
<keyword evidence="3" id="KW-1185">Reference proteome</keyword>
<dbReference type="EMBL" id="JABBHF010000009">
    <property type="protein sequence ID" value="NMH88881.1"/>
    <property type="molecule type" value="Genomic_DNA"/>
</dbReference>
<dbReference type="SUPFAM" id="SSF52402">
    <property type="entry name" value="Adenine nucleotide alpha hydrolases-like"/>
    <property type="match status" value="1"/>
</dbReference>
<evidence type="ECO:0000259" key="1">
    <source>
        <dbReference type="Pfam" id="PF00582"/>
    </source>
</evidence>
<feature type="domain" description="UspA" evidence="1">
    <location>
        <begin position="7"/>
        <end position="119"/>
    </location>
</feature>
<comment type="caution">
    <text evidence="2">The sequence shown here is derived from an EMBL/GenBank/DDBJ whole genome shotgun (WGS) entry which is preliminary data.</text>
</comment>
<organism evidence="2 3">
    <name type="scientific">Flavivirga algicola</name>
    <dbReference type="NCBI Taxonomy" id="2729136"/>
    <lineage>
        <taxon>Bacteria</taxon>
        <taxon>Pseudomonadati</taxon>
        <taxon>Bacteroidota</taxon>
        <taxon>Flavobacteriia</taxon>
        <taxon>Flavobacteriales</taxon>
        <taxon>Flavobacteriaceae</taxon>
        <taxon>Flavivirga</taxon>
    </lineage>
</organism>
<protein>
    <submittedName>
        <fullName evidence="2">Universal stress protein</fullName>
    </submittedName>
</protein>
<proteinExistence type="predicted"/>